<dbReference type="KEGG" id="vdi:Vdis_1557"/>
<dbReference type="HOGENOM" id="CLU_1998863_0_0_2"/>
<accession>E1QTE6</accession>
<reference evidence="2" key="2">
    <citation type="journal article" date="2010" name="Stand. Genomic Sci.">
        <title>Complete genome sequence of Vulcanisaeta distributa type strain (IC-017T).</title>
        <authorList>
            <person name="Mavromatis K."/>
            <person name="Sikorski J."/>
            <person name="Pabst E."/>
            <person name="Teshima H."/>
            <person name="Lapidus A."/>
            <person name="Lucas S."/>
            <person name="Nolan M."/>
            <person name="Glavina Del Rio T."/>
            <person name="Cheng J."/>
            <person name="Bruce D."/>
            <person name="Goodwin L."/>
            <person name="Pitluck S."/>
            <person name="Liolios K."/>
            <person name="Ivanova N."/>
            <person name="Mikhailova N."/>
            <person name="Pati A."/>
            <person name="Chen A."/>
            <person name="Palaniappan K."/>
            <person name="Land M."/>
            <person name="Hauser L."/>
            <person name="Chang Y."/>
            <person name="Jeffries C."/>
            <person name="Rohde M."/>
            <person name="Spring S."/>
            <person name="Goker M."/>
            <person name="Wirth R."/>
            <person name="Woyke T."/>
            <person name="Bristow J."/>
            <person name="Eisen J."/>
            <person name="Markowitz V."/>
            <person name="Hugenholtz P."/>
            <person name="Klenk H."/>
            <person name="Kyrpides N."/>
        </authorList>
    </citation>
    <scope>NUCLEOTIDE SEQUENCE [LARGE SCALE GENOMIC DNA]</scope>
    <source>
        <strain evidence="2">DSM 14429 / JCM 11212 / NBRC 100878 / IC-017</strain>
    </source>
</reference>
<dbReference type="Proteomes" id="UP000006681">
    <property type="component" value="Chromosome"/>
</dbReference>
<organism evidence="1 2">
    <name type="scientific">Vulcanisaeta distributa (strain DSM 14429 / JCM 11212 / NBRC 100878 / IC-017)</name>
    <dbReference type="NCBI Taxonomy" id="572478"/>
    <lineage>
        <taxon>Archaea</taxon>
        <taxon>Thermoproteota</taxon>
        <taxon>Thermoprotei</taxon>
        <taxon>Thermoproteales</taxon>
        <taxon>Thermoproteaceae</taxon>
        <taxon>Vulcanisaeta</taxon>
    </lineage>
</organism>
<protein>
    <submittedName>
        <fullName evidence="1">Uncharacterized protein</fullName>
    </submittedName>
</protein>
<gene>
    <name evidence="1" type="ordered locus">Vdis_1557</name>
</gene>
<sequence>MDSQGALHGERFIKALPIIGNAMGQRPEVPLFGLARLLEVIEEFESRKGRDPYTRELLGYLRMWGYGEDLLLLAWDLGLVERYDDYCDPRTQRICRFNRVSKRGHEFLRHYRALMRLLGRSDGD</sequence>
<dbReference type="EMBL" id="CP002100">
    <property type="protein sequence ID" value="ADN50939.1"/>
    <property type="molecule type" value="Genomic_DNA"/>
</dbReference>
<reference evidence="1 2" key="1">
    <citation type="journal article" date="2010" name="Stand. Genomic Sci.">
        <title>Complete genome sequence of Vulcanisaeta distributa type strain (IC-017).</title>
        <authorList>
            <person name="Mavromatis K."/>
            <person name="Sikorski J."/>
            <person name="Pabst E."/>
            <person name="Teshima H."/>
            <person name="Lapidus A."/>
            <person name="Lucas S."/>
            <person name="Nolan M."/>
            <person name="Glavina Del Rio T."/>
            <person name="Cheng J.F."/>
            <person name="Bruce D."/>
            <person name="Goodwin L."/>
            <person name="Pitluck S."/>
            <person name="Liolios K."/>
            <person name="Ivanova N."/>
            <person name="Mikhailova N."/>
            <person name="Pati A."/>
            <person name="Chen A."/>
            <person name="Palaniappan K."/>
            <person name="Land M."/>
            <person name="Hauser L."/>
            <person name="Chang Y.J."/>
            <person name="Jeffries C.D."/>
            <person name="Rohde M."/>
            <person name="Spring S."/>
            <person name="Goker M."/>
            <person name="Wirth R."/>
            <person name="Woyke T."/>
            <person name="Bristow J."/>
            <person name="Eisen J.A."/>
            <person name="Markowitz V."/>
            <person name="Hugenholtz P."/>
            <person name="Klenk H.P."/>
            <person name="Kyrpides N.C."/>
        </authorList>
    </citation>
    <scope>NUCLEOTIDE SEQUENCE [LARGE SCALE GENOMIC DNA]</scope>
    <source>
        <strain evidence="2">DSM 14429 / JCM 11212 / NBRC 100878 / IC-017</strain>
    </source>
</reference>
<dbReference type="AlphaFoldDB" id="E1QTE6"/>
<proteinExistence type="predicted"/>
<evidence type="ECO:0000313" key="1">
    <source>
        <dbReference type="EMBL" id="ADN50939.1"/>
    </source>
</evidence>
<keyword evidence="2" id="KW-1185">Reference proteome</keyword>
<name>E1QTE6_VULDI</name>
<evidence type="ECO:0000313" key="2">
    <source>
        <dbReference type="Proteomes" id="UP000006681"/>
    </source>
</evidence>
<dbReference type="STRING" id="572478.Vdis_1557"/>